<gene>
    <name evidence="2" type="ORF">NCTC10815_02878</name>
</gene>
<evidence type="ECO:0000256" key="1">
    <source>
        <dbReference type="SAM" id="MobiDB-lite"/>
    </source>
</evidence>
<feature type="region of interest" description="Disordered" evidence="1">
    <location>
        <begin position="121"/>
        <end position="161"/>
    </location>
</feature>
<sequence length="303" mass="35403">MKGAFQMSREIFDNDIWTDVIKFRIFFFIVGNAVFSEKGVTKGGIQVGRGQYLRSFRNLREDLVYYDNNAEKFYALSTIKEKIDDLVNEERIKITTTKLGTLFTVCNYALYQDLSNYSKHSSERLPNSHRTAAEQLPNNNKNVKKDKNDKKDNNTRRNKFDDTHLSLANLLNSLIHQNNEEAKQPDIESWANDLRIMIEQDKRDSEKVKNAIIWSQKDDFWSGVVLSPKSLRKNYDKMAAQRNRDSQPTYKQNGRKAYEPDWLDKEPEEITTKPADPNLNQQVEEIKRKLREGREHVSSGKQT</sequence>
<proteinExistence type="predicted"/>
<dbReference type="EMBL" id="UGPG01000001">
    <property type="protein sequence ID" value="STY45498.1"/>
    <property type="molecule type" value="Genomic_DNA"/>
</dbReference>
<feature type="region of interest" description="Disordered" evidence="1">
    <location>
        <begin position="239"/>
        <end position="281"/>
    </location>
</feature>
<feature type="compositionally biased region" description="Basic and acidic residues" evidence="1">
    <location>
        <begin position="143"/>
        <end position="161"/>
    </location>
</feature>
<evidence type="ECO:0000313" key="3">
    <source>
        <dbReference type="Proteomes" id="UP000254879"/>
    </source>
</evidence>
<dbReference type="RefSeq" id="WP_115346344.1">
    <property type="nucleotide sequence ID" value="NZ_UGPG01000001.1"/>
</dbReference>
<name>A0A378MGN4_LISGR</name>
<organism evidence="2 3">
    <name type="scientific">Listeria grayi</name>
    <name type="common">Listeria murrayi</name>
    <dbReference type="NCBI Taxonomy" id="1641"/>
    <lineage>
        <taxon>Bacteria</taxon>
        <taxon>Bacillati</taxon>
        <taxon>Bacillota</taxon>
        <taxon>Bacilli</taxon>
        <taxon>Bacillales</taxon>
        <taxon>Listeriaceae</taxon>
        <taxon>Listeria</taxon>
    </lineage>
</organism>
<accession>A0A378MGN4</accession>
<feature type="compositionally biased region" description="Basic and acidic residues" evidence="1">
    <location>
        <begin position="256"/>
        <end position="271"/>
    </location>
</feature>
<protein>
    <submittedName>
        <fullName evidence="2">Uncharacterized protein</fullName>
    </submittedName>
</protein>
<evidence type="ECO:0000313" key="2">
    <source>
        <dbReference type="EMBL" id="STY45498.1"/>
    </source>
</evidence>
<reference evidence="2 3" key="1">
    <citation type="submission" date="2018-06" db="EMBL/GenBank/DDBJ databases">
        <authorList>
            <consortium name="Pathogen Informatics"/>
            <person name="Doyle S."/>
        </authorList>
    </citation>
    <scope>NUCLEOTIDE SEQUENCE [LARGE SCALE GENOMIC DNA]</scope>
    <source>
        <strain evidence="3">NCTC 10815</strain>
    </source>
</reference>
<dbReference type="Proteomes" id="UP000254879">
    <property type="component" value="Unassembled WGS sequence"/>
</dbReference>
<feature type="compositionally biased region" description="Polar residues" evidence="1">
    <location>
        <begin position="121"/>
        <end position="130"/>
    </location>
</feature>
<dbReference type="AlphaFoldDB" id="A0A378MGN4"/>